<feature type="transmembrane region" description="Helical" evidence="5">
    <location>
        <begin position="299"/>
        <end position="322"/>
    </location>
</feature>
<evidence type="ECO:0000313" key="7">
    <source>
        <dbReference type="Proteomes" id="UP000036681"/>
    </source>
</evidence>
<dbReference type="Pfam" id="PF00001">
    <property type="entry name" value="7tm_1"/>
    <property type="match status" value="1"/>
</dbReference>
<feature type="transmembrane region" description="Helical" evidence="5">
    <location>
        <begin position="158"/>
        <end position="179"/>
    </location>
</feature>
<dbReference type="InterPro" id="IPR017452">
    <property type="entry name" value="GPCR_Rhodpsn_7TM"/>
</dbReference>
<dbReference type="Gene3D" id="1.20.1070.10">
    <property type="entry name" value="Rhodopsin 7-helix transmembrane proteins"/>
    <property type="match status" value="1"/>
</dbReference>
<evidence type="ECO:0000256" key="2">
    <source>
        <dbReference type="ARBA" id="ARBA00022692"/>
    </source>
</evidence>
<sequence length="400" mass="45803">MNESRPLPPTITLEAFLMVCVFPFQLIIGLTGNACNLIVLLSRVLSTPIKDHCRNGDLLYDESICRGMRSKTNFLLAMMAFADMLLLIFMVPHSLMFNAIFTRNANFRYFIVYAMPHLAGICNLCSFVSAWLVVVVCGERVMAVMFPLQARLFWTKKTLIRICIIIWVFAIILSMHSHITHRVETVTLNISVITENGIPEYRIKNTLQAVLRTGMLSYWQLAVSLDILFLVFLPVLLVITANAILISCLRRQQIAHIKSQKRATTIVFTIATTFTLCQTPSALVYIWEMVNRGNGSQPLFRALATLSNSTVVTGKATNFFLFCTWSSHFRKQFILIIARRTPSLFHFLQRIIPTIRDTLPAQQLTYYQQRSHKSMCPTIEYDAPRIRLLKHHRSLPLNIR</sequence>
<name>A0A0M3ICV7_ASCLU</name>
<dbReference type="AlphaFoldDB" id="A0A0M3ICV7"/>
<feature type="transmembrane region" description="Helical" evidence="5">
    <location>
        <begin position="15"/>
        <end position="41"/>
    </location>
</feature>
<keyword evidence="4 5" id="KW-0472">Membrane</keyword>
<feature type="transmembrane region" description="Helical" evidence="5">
    <location>
        <begin position="218"/>
        <end position="245"/>
    </location>
</feature>
<dbReference type="GO" id="GO:0004930">
    <property type="term" value="F:G protein-coupled receptor activity"/>
    <property type="evidence" value="ECO:0007669"/>
    <property type="project" value="InterPro"/>
</dbReference>
<reference evidence="8" key="1">
    <citation type="submission" date="2017-02" db="UniProtKB">
        <authorList>
            <consortium name="WormBaseParasite"/>
        </authorList>
    </citation>
    <scope>IDENTIFICATION</scope>
</reference>
<dbReference type="WBParaSite" id="ALUE_0001576501-mRNA-1">
    <property type="protein sequence ID" value="ALUE_0001576501-mRNA-1"/>
    <property type="gene ID" value="ALUE_0001576501"/>
</dbReference>
<dbReference type="PROSITE" id="PS50262">
    <property type="entry name" value="G_PROTEIN_RECEP_F1_2"/>
    <property type="match status" value="1"/>
</dbReference>
<keyword evidence="2 5" id="KW-0812">Transmembrane</keyword>
<keyword evidence="3 5" id="KW-1133">Transmembrane helix</keyword>
<evidence type="ECO:0000313" key="8">
    <source>
        <dbReference type="WBParaSite" id="ALUE_0001576501-mRNA-1"/>
    </source>
</evidence>
<evidence type="ECO:0000256" key="1">
    <source>
        <dbReference type="ARBA" id="ARBA00004370"/>
    </source>
</evidence>
<dbReference type="CDD" id="cd14978">
    <property type="entry name" value="7tmA_FMRFamide_R-like"/>
    <property type="match status" value="1"/>
</dbReference>
<dbReference type="SUPFAM" id="SSF81321">
    <property type="entry name" value="Family A G protein-coupled receptor-like"/>
    <property type="match status" value="1"/>
</dbReference>
<proteinExistence type="predicted"/>
<evidence type="ECO:0000256" key="4">
    <source>
        <dbReference type="ARBA" id="ARBA00023136"/>
    </source>
</evidence>
<organism evidence="7 8">
    <name type="scientific">Ascaris lumbricoides</name>
    <name type="common">Giant roundworm</name>
    <dbReference type="NCBI Taxonomy" id="6252"/>
    <lineage>
        <taxon>Eukaryota</taxon>
        <taxon>Metazoa</taxon>
        <taxon>Ecdysozoa</taxon>
        <taxon>Nematoda</taxon>
        <taxon>Chromadorea</taxon>
        <taxon>Rhabditida</taxon>
        <taxon>Spirurina</taxon>
        <taxon>Ascaridomorpha</taxon>
        <taxon>Ascaridoidea</taxon>
        <taxon>Ascarididae</taxon>
        <taxon>Ascaris</taxon>
    </lineage>
</organism>
<feature type="transmembrane region" description="Helical" evidence="5">
    <location>
        <begin position="111"/>
        <end position="137"/>
    </location>
</feature>
<evidence type="ECO:0000259" key="6">
    <source>
        <dbReference type="PROSITE" id="PS50262"/>
    </source>
</evidence>
<protein>
    <submittedName>
        <fullName evidence="8">G_PROTEIN_RECEP_F1_2 domain-containing protein</fullName>
    </submittedName>
</protein>
<comment type="subcellular location">
    <subcellularLocation>
        <location evidence="1">Membrane</location>
    </subcellularLocation>
</comment>
<evidence type="ECO:0000256" key="3">
    <source>
        <dbReference type="ARBA" id="ARBA00022989"/>
    </source>
</evidence>
<evidence type="ECO:0000256" key="5">
    <source>
        <dbReference type="SAM" id="Phobius"/>
    </source>
</evidence>
<dbReference type="Proteomes" id="UP000036681">
    <property type="component" value="Unplaced"/>
</dbReference>
<accession>A0A0M3ICV7</accession>
<dbReference type="PANTHER" id="PTHR46895">
    <property type="entry name" value="PROTEIN CBG20548-RELATED"/>
    <property type="match status" value="1"/>
</dbReference>
<feature type="transmembrane region" description="Helical" evidence="5">
    <location>
        <begin position="74"/>
        <end position="91"/>
    </location>
</feature>
<dbReference type="GO" id="GO:0016020">
    <property type="term" value="C:membrane"/>
    <property type="evidence" value="ECO:0007669"/>
    <property type="project" value="UniProtKB-SubCell"/>
</dbReference>
<dbReference type="PRINTS" id="PR00237">
    <property type="entry name" value="GPCRRHODOPSN"/>
</dbReference>
<feature type="domain" description="G-protein coupled receptors family 1 profile" evidence="6">
    <location>
        <begin position="32"/>
        <end position="322"/>
    </location>
</feature>
<keyword evidence="7" id="KW-1185">Reference proteome</keyword>
<feature type="transmembrane region" description="Helical" evidence="5">
    <location>
        <begin position="266"/>
        <end position="287"/>
    </location>
</feature>
<dbReference type="InterPro" id="IPR000276">
    <property type="entry name" value="GPCR_Rhodpsn"/>
</dbReference>